<evidence type="ECO:0000256" key="1">
    <source>
        <dbReference type="SAM" id="Phobius"/>
    </source>
</evidence>
<accession>A0ABT8EJ89</accession>
<name>A0ABT8EJ89_9BURK</name>
<keyword evidence="1" id="KW-1133">Transmembrane helix</keyword>
<proteinExistence type="predicted"/>
<reference evidence="2" key="1">
    <citation type="submission" date="2021-11" db="EMBL/GenBank/DDBJ databases">
        <title>Draft genome sequence of Alcaligenes endophyticus type strain CCUG 75668T.</title>
        <authorList>
            <person name="Salva-Serra F."/>
            <person name="Duran R.E."/>
            <person name="Seeger M."/>
            <person name="Moore E.R.B."/>
            <person name="Jaen-Luchoro D."/>
        </authorList>
    </citation>
    <scope>NUCLEOTIDE SEQUENCE</scope>
    <source>
        <strain evidence="2">CCUG 75668</strain>
    </source>
</reference>
<feature type="transmembrane region" description="Helical" evidence="1">
    <location>
        <begin position="92"/>
        <end position="112"/>
    </location>
</feature>
<keyword evidence="1" id="KW-0472">Membrane</keyword>
<dbReference type="RefSeq" id="WP_266123984.1">
    <property type="nucleotide sequence ID" value="NZ_JAJHNU010000002.1"/>
</dbReference>
<sequence>MIKKLPDIAFFAAAVLSIINIFAAAFGLGPALTWLTGVEFWSSITTPLALLGIGALIYSWVNSLLSNLSGMGIYIVNIALAPFAYGLLGLPYAAALVIAMAPLPIYFGLGWLSDKLESER</sequence>
<comment type="caution">
    <text evidence="2">The sequence shown here is derived from an EMBL/GenBank/DDBJ whole genome shotgun (WGS) entry which is preliminary data.</text>
</comment>
<feature type="transmembrane region" description="Helical" evidence="1">
    <location>
        <begin position="40"/>
        <end position="61"/>
    </location>
</feature>
<dbReference type="Proteomes" id="UP001168613">
    <property type="component" value="Unassembled WGS sequence"/>
</dbReference>
<dbReference type="EMBL" id="JAJHNU010000002">
    <property type="protein sequence ID" value="MDN4121300.1"/>
    <property type="molecule type" value="Genomic_DNA"/>
</dbReference>
<gene>
    <name evidence="2" type="ORF">LMS43_08370</name>
</gene>
<keyword evidence="3" id="KW-1185">Reference proteome</keyword>
<feature type="transmembrane region" description="Helical" evidence="1">
    <location>
        <begin position="68"/>
        <end position="86"/>
    </location>
</feature>
<feature type="transmembrane region" description="Helical" evidence="1">
    <location>
        <begin position="7"/>
        <end position="28"/>
    </location>
</feature>
<protein>
    <submittedName>
        <fullName evidence="2">Uncharacterized protein</fullName>
    </submittedName>
</protein>
<keyword evidence="1" id="KW-0812">Transmembrane</keyword>
<evidence type="ECO:0000313" key="2">
    <source>
        <dbReference type="EMBL" id="MDN4121300.1"/>
    </source>
</evidence>
<evidence type="ECO:0000313" key="3">
    <source>
        <dbReference type="Proteomes" id="UP001168613"/>
    </source>
</evidence>
<organism evidence="2 3">
    <name type="scientific">Alcaligenes endophyticus</name>
    <dbReference type="NCBI Taxonomy" id="1929088"/>
    <lineage>
        <taxon>Bacteria</taxon>
        <taxon>Pseudomonadati</taxon>
        <taxon>Pseudomonadota</taxon>
        <taxon>Betaproteobacteria</taxon>
        <taxon>Burkholderiales</taxon>
        <taxon>Alcaligenaceae</taxon>
        <taxon>Alcaligenes</taxon>
    </lineage>
</organism>